<evidence type="ECO:0000313" key="4">
    <source>
        <dbReference type="WBParaSite" id="SRAE_2000304400.1"/>
    </source>
</evidence>
<dbReference type="InterPro" id="IPR036388">
    <property type="entry name" value="WH-like_DNA-bd_sf"/>
</dbReference>
<dbReference type="STRING" id="34506.A0A090LF41"/>
<dbReference type="PROSITE" id="PS50186">
    <property type="entry name" value="DEP"/>
    <property type="match status" value="1"/>
</dbReference>
<name>A0A090LF41_STRRB</name>
<dbReference type="GeneID" id="36380757"/>
<dbReference type="EMBL" id="LN609529">
    <property type="protein sequence ID" value="CEF68387.1"/>
    <property type="molecule type" value="Genomic_DNA"/>
</dbReference>
<sequence>MSENLLKSSSNDNRYASMVNKENRETCFKKNPFKATSLWNDIESTFKKDMPLKKHRAYLRYYEESFTGREAVDFMIEILPKILIKKKEISRQSCEQLLQLLMNKRLFYNVRNEMDFTFRDSLSIYKFNSHSSEQVIKVKRSSSVNENTLRRISLRGNEIKAVRLDEKSSTITKVPRPSLSHRDIPHIIDEELPIQQNTPNYSKNISKDDSKQSTPLCRSHSVTINSSSPSSVKVLKTFDASHRPTIRALEKKSTINNKFVMRTNREMNVENKERTFEEISSWKFCILSLLREYLDPRDLSYLLPSKIDDFHVAFNCEKVGSKGIVKCFSEDGEMSSHLLKMMRFLARYPFDTKKFVSSDYQYVGIELDIYHNIVAELRKMKTVLSNKFSLLLIEIFKIYTNEMYFDSNSNNGGSIMRKFGGTPLTKFMTKNTSKVLNSEVFTRNTKRSSFNSYESKKNRKPIPFPMFQNGKDIACTDNGNLSKTGVILPSHKQLRLSCDLTGIEEVSLPYFSPNTIKNLNSPYKIDNVVDDDILTDLFTYILLLLPSQTRRRFHIIIRFMNRISVNRCLKLSKYDTNRILILKEITPLLMCCLSDDDIKMNSKLIAFIMDKEDILFRIPDQLIRDRESYLHIPESAELIRRKISKPLPSKDIRLPGYENIIHSPVQYCEKIDVKDFDQQAKNSEQYLEDILNEYLTSKLFSNIEREKKLKEFKKWYPEIYKKHVSDDIEDVENQPPKTYRSFVKRVKNFVSRGPQSIDS</sequence>
<dbReference type="WBParaSite" id="SRAE_2000304400.1">
    <property type="protein sequence ID" value="SRAE_2000304400.1"/>
    <property type="gene ID" value="WBGene00263264"/>
</dbReference>
<dbReference type="GO" id="GO:0003677">
    <property type="term" value="F:DNA binding"/>
    <property type="evidence" value="ECO:0007669"/>
    <property type="project" value="UniProtKB-KW"/>
</dbReference>
<dbReference type="OrthoDB" id="524326at2759"/>
<evidence type="ECO:0000313" key="3">
    <source>
        <dbReference type="Proteomes" id="UP000035682"/>
    </source>
</evidence>
<evidence type="ECO:0000313" key="2">
    <source>
        <dbReference type="EMBL" id="CEF68387.1"/>
    </source>
</evidence>
<dbReference type="SUPFAM" id="SSF46785">
    <property type="entry name" value="Winged helix' DNA-binding domain"/>
    <property type="match status" value="1"/>
</dbReference>
<keyword evidence="3" id="KW-1185">Reference proteome</keyword>
<dbReference type="SMART" id="SM00049">
    <property type="entry name" value="DEP"/>
    <property type="match status" value="1"/>
</dbReference>
<dbReference type="CTD" id="36380757"/>
<evidence type="ECO:0000259" key="1">
    <source>
        <dbReference type="PROSITE" id="PS50186"/>
    </source>
</evidence>
<dbReference type="OMA" id="DVKWNCQ"/>
<protein>
    <submittedName>
        <fullName evidence="2 4">DEP domain and Winged helix-turn-helix DNA-binding domain-containing protein</fullName>
    </submittedName>
</protein>
<dbReference type="Pfam" id="PF00610">
    <property type="entry name" value="DEP"/>
    <property type="match status" value="1"/>
</dbReference>
<reference evidence="4" key="2">
    <citation type="submission" date="2020-12" db="UniProtKB">
        <authorList>
            <consortium name="WormBaseParasite"/>
        </authorList>
    </citation>
    <scope>IDENTIFICATION</scope>
</reference>
<dbReference type="PANTHER" id="PTHR16206">
    <property type="entry name" value="DEP DOMAIN-CONTAINING"/>
    <property type="match status" value="1"/>
</dbReference>
<dbReference type="Gene3D" id="1.10.10.10">
    <property type="entry name" value="Winged helix-like DNA-binding domain superfamily/Winged helix DNA-binding domain"/>
    <property type="match status" value="1"/>
</dbReference>
<keyword evidence="2" id="KW-0238">DNA-binding</keyword>
<dbReference type="GO" id="GO:0035556">
    <property type="term" value="P:intracellular signal transduction"/>
    <property type="evidence" value="ECO:0007669"/>
    <property type="project" value="InterPro"/>
</dbReference>
<dbReference type="PANTHER" id="PTHR16206:SF4">
    <property type="entry name" value="PROTEIN LET-99"/>
    <property type="match status" value="1"/>
</dbReference>
<feature type="domain" description="DEP" evidence="1">
    <location>
        <begin position="46"/>
        <end position="129"/>
    </location>
</feature>
<reference evidence="2 3" key="1">
    <citation type="submission" date="2014-09" db="EMBL/GenBank/DDBJ databases">
        <authorList>
            <person name="Martin A.A."/>
        </authorList>
    </citation>
    <scope>NUCLEOTIDE SEQUENCE</scope>
    <source>
        <strain evidence="3">ED321</strain>
        <strain evidence="2">ED321 Heterogonic</strain>
    </source>
</reference>
<dbReference type="Proteomes" id="UP000035682">
    <property type="component" value="Unplaced"/>
</dbReference>
<dbReference type="AlphaFoldDB" id="A0A090LF41"/>
<dbReference type="InterPro" id="IPR000591">
    <property type="entry name" value="DEP_dom"/>
</dbReference>
<proteinExistence type="predicted"/>
<evidence type="ECO:0000313" key="5">
    <source>
        <dbReference type="WormBase" id="SRAE_2000304400"/>
    </source>
</evidence>
<dbReference type="InterPro" id="IPR036390">
    <property type="entry name" value="WH_DNA-bd_sf"/>
</dbReference>
<dbReference type="RefSeq" id="XP_024507587.1">
    <property type="nucleotide sequence ID" value="XM_024654191.1"/>
</dbReference>
<dbReference type="WormBase" id="SRAE_2000304400">
    <property type="protein sequence ID" value="SRP01221"/>
    <property type="gene ID" value="WBGene00263264"/>
</dbReference>
<gene>
    <name evidence="2 4 5" type="ORF">SRAE_2000304400</name>
</gene>
<organism evidence="2">
    <name type="scientific">Strongyloides ratti</name>
    <name type="common">Parasitic roundworm</name>
    <dbReference type="NCBI Taxonomy" id="34506"/>
    <lineage>
        <taxon>Eukaryota</taxon>
        <taxon>Metazoa</taxon>
        <taxon>Ecdysozoa</taxon>
        <taxon>Nematoda</taxon>
        <taxon>Chromadorea</taxon>
        <taxon>Rhabditida</taxon>
        <taxon>Tylenchina</taxon>
        <taxon>Panagrolaimomorpha</taxon>
        <taxon>Strongyloidoidea</taxon>
        <taxon>Strongyloididae</taxon>
        <taxon>Strongyloides</taxon>
    </lineage>
</organism>
<accession>A0A090LF41</accession>